<evidence type="ECO:0000256" key="5">
    <source>
        <dbReference type="ARBA" id="ARBA00022695"/>
    </source>
</evidence>
<feature type="domain" description="DNA polymerase III beta sliding clamp C-terminal" evidence="12">
    <location>
        <begin position="249"/>
        <end position="373"/>
    </location>
</feature>
<sequence length="376" mass="39857">MKFRIDRDALADAVAWTARTLPVRPPVPVLAGMHIEASDRLKLSAFDYEVSAQVSTDIDTEEPGTALVSGRLLAEICRSLPPHPVEVTTDGAKVMLRCGSAKFTLLTMPVEDYPTLPAMPPAAGSVGSDEFAAAVSQVAIAAGRDDTIPMLTGVRVEIEGETVTLASTDRYRLAVRELHWKPERPDFSAVALVPAKTLADTAKSLTAGAEVSIALGGAEGGAGEGMIGFEGGGRRTTSRLLDGDFVKYRSLLPSEYAGLAEIQTAPFIEAVKRVSLVAERNTPVRLSFRQGEVVLEAGTGDEAQAVEALEATLEGEDIDIAFNHGFLLDGLSAIGSDVARLSFTTPTKPAVLTGKPPQDGENPNYRYLIMPVRLSG</sequence>
<dbReference type="PANTHER" id="PTHR30478:SF0">
    <property type="entry name" value="BETA SLIDING CLAMP"/>
    <property type="match status" value="1"/>
</dbReference>
<dbReference type="Gene3D" id="3.10.150.10">
    <property type="entry name" value="DNA Polymerase III, subunit A, domain 2"/>
    <property type="match status" value="3"/>
</dbReference>
<dbReference type="InterPro" id="IPR022635">
    <property type="entry name" value="DNA_polIII_beta_C"/>
</dbReference>
<dbReference type="InterPro" id="IPR001001">
    <property type="entry name" value="DNA_polIII_beta"/>
</dbReference>
<dbReference type="SMART" id="SM00480">
    <property type="entry name" value="POL3Bc"/>
    <property type="match status" value="1"/>
</dbReference>
<dbReference type="EMBL" id="JBHSIT010000004">
    <property type="protein sequence ID" value="MFC4908765.1"/>
    <property type="molecule type" value="Genomic_DNA"/>
</dbReference>
<dbReference type="InterPro" id="IPR022637">
    <property type="entry name" value="DNA_polIII_beta_cen"/>
</dbReference>
<organism evidence="13 14">
    <name type="scientific">Actinomadura gamaensis</name>
    <dbReference type="NCBI Taxonomy" id="1763541"/>
    <lineage>
        <taxon>Bacteria</taxon>
        <taxon>Bacillati</taxon>
        <taxon>Actinomycetota</taxon>
        <taxon>Actinomycetes</taxon>
        <taxon>Streptosporangiales</taxon>
        <taxon>Thermomonosporaceae</taxon>
        <taxon>Actinomadura</taxon>
    </lineage>
</organism>
<protein>
    <recommendedName>
        <fullName evidence="9">Beta sliding clamp</fullName>
    </recommendedName>
</protein>
<dbReference type="PIRSF" id="PIRSF000804">
    <property type="entry name" value="DNA_pol_III_b"/>
    <property type="match status" value="1"/>
</dbReference>
<dbReference type="InterPro" id="IPR046938">
    <property type="entry name" value="DNA_clamp_sf"/>
</dbReference>
<keyword evidence="3 9" id="KW-0963">Cytoplasm</keyword>
<evidence type="ECO:0000256" key="8">
    <source>
        <dbReference type="ARBA" id="ARBA00023125"/>
    </source>
</evidence>
<keyword evidence="5 9" id="KW-0548">Nucleotidyltransferase</keyword>
<reference evidence="14" key="1">
    <citation type="journal article" date="2019" name="Int. J. Syst. Evol. Microbiol.">
        <title>The Global Catalogue of Microorganisms (GCM) 10K type strain sequencing project: providing services to taxonomists for standard genome sequencing and annotation.</title>
        <authorList>
            <consortium name="The Broad Institute Genomics Platform"/>
            <consortium name="The Broad Institute Genome Sequencing Center for Infectious Disease"/>
            <person name="Wu L."/>
            <person name="Ma J."/>
        </authorList>
    </citation>
    <scope>NUCLEOTIDE SEQUENCE [LARGE SCALE GENOMIC DNA]</scope>
    <source>
        <strain evidence="14">KLKA75</strain>
    </source>
</reference>
<evidence type="ECO:0000256" key="2">
    <source>
        <dbReference type="ARBA" id="ARBA00010752"/>
    </source>
</evidence>
<keyword evidence="4 9" id="KW-0808">Transferase</keyword>
<comment type="similarity">
    <text evidence="2 9">Belongs to the beta sliding clamp family.</text>
</comment>
<evidence type="ECO:0000313" key="14">
    <source>
        <dbReference type="Proteomes" id="UP001595872"/>
    </source>
</evidence>
<evidence type="ECO:0000256" key="7">
    <source>
        <dbReference type="ARBA" id="ARBA00022932"/>
    </source>
</evidence>
<comment type="subcellular location">
    <subcellularLocation>
        <location evidence="1 9">Cytoplasm</location>
    </subcellularLocation>
</comment>
<evidence type="ECO:0000259" key="11">
    <source>
        <dbReference type="Pfam" id="PF02767"/>
    </source>
</evidence>
<keyword evidence="8" id="KW-0238">DNA-binding</keyword>
<dbReference type="Proteomes" id="UP001595872">
    <property type="component" value="Unassembled WGS sequence"/>
</dbReference>
<proteinExistence type="inferred from homology"/>
<comment type="subunit">
    <text evidence="9">Forms a ring-shaped head-to-tail homodimer around DNA.</text>
</comment>
<dbReference type="CDD" id="cd00140">
    <property type="entry name" value="beta_clamp"/>
    <property type="match status" value="1"/>
</dbReference>
<evidence type="ECO:0000259" key="10">
    <source>
        <dbReference type="Pfam" id="PF00712"/>
    </source>
</evidence>
<name>A0ABV9TX81_9ACTN</name>
<dbReference type="SUPFAM" id="SSF55979">
    <property type="entry name" value="DNA clamp"/>
    <property type="match status" value="3"/>
</dbReference>
<gene>
    <name evidence="13" type="primary">dnaN</name>
    <name evidence="13" type="ORF">ACFPCY_15670</name>
</gene>
<evidence type="ECO:0000256" key="4">
    <source>
        <dbReference type="ARBA" id="ARBA00022679"/>
    </source>
</evidence>
<dbReference type="Pfam" id="PF00712">
    <property type="entry name" value="DNA_pol3_beta"/>
    <property type="match status" value="1"/>
</dbReference>
<keyword evidence="6 9" id="KW-0235">DNA replication</keyword>
<dbReference type="Pfam" id="PF02768">
    <property type="entry name" value="DNA_pol3_beta_3"/>
    <property type="match status" value="1"/>
</dbReference>
<dbReference type="InterPro" id="IPR022634">
    <property type="entry name" value="DNA_polIII_beta_N"/>
</dbReference>
<comment type="caution">
    <text evidence="13">The sequence shown here is derived from an EMBL/GenBank/DDBJ whole genome shotgun (WGS) entry which is preliminary data.</text>
</comment>
<evidence type="ECO:0000256" key="3">
    <source>
        <dbReference type="ARBA" id="ARBA00022490"/>
    </source>
</evidence>
<feature type="domain" description="DNA polymerase III beta sliding clamp central" evidence="11">
    <location>
        <begin position="127"/>
        <end position="245"/>
    </location>
</feature>
<dbReference type="Pfam" id="PF02767">
    <property type="entry name" value="DNA_pol3_beta_2"/>
    <property type="match status" value="1"/>
</dbReference>
<dbReference type="NCBIfam" id="TIGR00663">
    <property type="entry name" value="dnan"/>
    <property type="match status" value="1"/>
</dbReference>
<evidence type="ECO:0000259" key="12">
    <source>
        <dbReference type="Pfam" id="PF02768"/>
    </source>
</evidence>
<evidence type="ECO:0000256" key="6">
    <source>
        <dbReference type="ARBA" id="ARBA00022705"/>
    </source>
</evidence>
<evidence type="ECO:0000256" key="9">
    <source>
        <dbReference type="PIRNR" id="PIRNR000804"/>
    </source>
</evidence>
<dbReference type="PANTHER" id="PTHR30478">
    <property type="entry name" value="DNA POLYMERASE III SUBUNIT BETA"/>
    <property type="match status" value="1"/>
</dbReference>
<keyword evidence="7 9" id="KW-0239">DNA-directed DNA polymerase</keyword>
<evidence type="ECO:0000256" key="1">
    <source>
        <dbReference type="ARBA" id="ARBA00004496"/>
    </source>
</evidence>
<feature type="domain" description="DNA polymerase III beta sliding clamp N-terminal" evidence="10">
    <location>
        <begin position="1"/>
        <end position="117"/>
    </location>
</feature>
<evidence type="ECO:0000313" key="13">
    <source>
        <dbReference type="EMBL" id="MFC4908765.1"/>
    </source>
</evidence>
<dbReference type="GO" id="GO:0003887">
    <property type="term" value="F:DNA-directed DNA polymerase activity"/>
    <property type="evidence" value="ECO:0007669"/>
    <property type="project" value="UniProtKB-EC"/>
</dbReference>
<accession>A0ABV9TX81</accession>
<comment type="function">
    <text evidence="9">Confers DNA tethering and processivity to DNA polymerases and other proteins. Acts as a clamp, forming a ring around DNA (a reaction catalyzed by the clamp-loading complex) which diffuses in an ATP-independent manner freely and bidirectionally along dsDNA. Initially characterized for its ability to contact the catalytic subunit of DNA polymerase III (Pol III), a complex, multichain enzyme responsible for most of the replicative synthesis in bacteria; Pol III exhibits 3'-5' exonuclease proofreading activity. The beta chain is required for initiation of replication as well as for processivity of DNA replication.</text>
</comment>
<dbReference type="RefSeq" id="WP_378255705.1">
    <property type="nucleotide sequence ID" value="NZ_JBHSIT010000004.1"/>
</dbReference>
<keyword evidence="14" id="KW-1185">Reference proteome</keyword>